<name>A0A0L0N349_TOLOC</name>
<keyword evidence="1" id="KW-0472">Membrane</keyword>
<dbReference type="STRING" id="1163406.A0A0L0N349"/>
<dbReference type="Proteomes" id="UP000036947">
    <property type="component" value="Unassembled WGS sequence"/>
</dbReference>
<feature type="transmembrane region" description="Helical" evidence="1">
    <location>
        <begin position="101"/>
        <end position="123"/>
    </location>
</feature>
<reference evidence="2 3" key="1">
    <citation type="journal article" date="2015" name="BMC Genomics">
        <title>The genome of the truffle-parasite Tolypocladium ophioglossoides and the evolution of antifungal peptaibiotics.</title>
        <authorList>
            <person name="Quandt C.A."/>
            <person name="Bushley K.E."/>
            <person name="Spatafora J.W."/>
        </authorList>
    </citation>
    <scope>NUCLEOTIDE SEQUENCE [LARGE SCALE GENOMIC DNA]</scope>
    <source>
        <strain evidence="2 3">CBS 100239</strain>
    </source>
</reference>
<dbReference type="OrthoDB" id="1523883at2759"/>
<feature type="transmembrane region" description="Helical" evidence="1">
    <location>
        <begin position="152"/>
        <end position="170"/>
    </location>
</feature>
<dbReference type="AlphaFoldDB" id="A0A0L0N349"/>
<comment type="caution">
    <text evidence="2">The sequence shown here is derived from an EMBL/GenBank/DDBJ whole genome shotgun (WGS) entry which is preliminary data.</text>
</comment>
<organism evidence="2 3">
    <name type="scientific">Tolypocladium ophioglossoides (strain CBS 100239)</name>
    <name type="common">Snaketongue truffleclub</name>
    <name type="synonym">Elaphocordyceps ophioglossoides</name>
    <dbReference type="NCBI Taxonomy" id="1163406"/>
    <lineage>
        <taxon>Eukaryota</taxon>
        <taxon>Fungi</taxon>
        <taxon>Dikarya</taxon>
        <taxon>Ascomycota</taxon>
        <taxon>Pezizomycotina</taxon>
        <taxon>Sordariomycetes</taxon>
        <taxon>Hypocreomycetidae</taxon>
        <taxon>Hypocreales</taxon>
        <taxon>Ophiocordycipitaceae</taxon>
        <taxon>Tolypocladium</taxon>
    </lineage>
</organism>
<keyword evidence="1" id="KW-1133">Transmembrane helix</keyword>
<feature type="transmembrane region" description="Helical" evidence="1">
    <location>
        <begin position="20"/>
        <end position="44"/>
    </location>
</feature>
<dbReference type="EMBL" id="LFRF01000027">
    <property type="protein sequence ID" value="KND88250.1"/>
    <property type="molecule type" value="Genomic_DNA"/>
</dbReference>
<evidence type="ECO:0000313" key="3">
    <source>
        <dbReference type="Proteomes" id="UP000036947"/>
    </source>
</evidence>
<keyword evidence="3" id="KW-1185">Reference proteome</keyword>
<evidence type="ECO:0000256" key="1">
    <source>
        <dbReference type="SAM" id="Phobius"/>
    </source>
</evidence>
<keyword evidence="1" id="KW-0812">Transmembrane</keyword>
<gene>
    <name evidence="2" type="ORF">TOPH_07110</name>
</gene>
<evidence type="ECO:0000313" key="2">
    <source>
        <dbReference type="EMBL" id="KND88250.1"/>
    </source>
</evidence>
<proteinExistence type="predicted"/>
<accession>A0A0L0N349</accession>
<protein>
    <submittedName>
        <fullName evidence="2">Uncharacterized protein</fullName>
    </submittedName>
</protein>
<sequence>MSFLFNTDNAPQLGGAFLRVSPLVISSASLMFSLAQDISLGAFLHHSLRNDPTHPSGKILPRYLPAFMKPGIWGIGLTYPPTTVLCIINGLSSQSREVRSLYLAGALLSIAHFCWGPTMFAILRRIGDSKTAGAPNEDALETWLPKHHSRTLLVNVPAFLCIFAATLATITEGLM</sequence>